<keyword evidence="2" id="KW-0732">Signal</keyword>
<feature type="signal peptide" evidence="2">
    <location>
        <begin position="1"/>
        <end position="19"/>
    </location>
</feature>
<sequence>MTTLSTLLTLATLIPQSFEIITSRSLDHRTSCPSGKTLPPGHLNPTLMAPIVASAPNFVFSGTQVPLITPNDICTIFDHVSRPLPGATQDTTYNKQPPPGPSPPSPPSDLKPGNAYTVNEDPYGVQPAICQVIAWDARFGFFVAIS</sequence>
<evidence type="ECO:0000256" key="1">
    <source>
        <dbReference type="SAM" id="MobiDB-lite"/>
    </source>
</evidence>
<dbReference type="EMBL" id="KV745312">
    <property type="protein sequence ID" value="OCK75475.1"/>
    <property type="molecule type" value="Genomic_DNA"/>
</dbReference>
<protein>
    <submittedName>
        <fullName evidence="3">Uncharacterized protein</fullName>
    </submittedName>
</protein>
<gene>
    <name evidence="3" type="ORF">K432DRAFT_408987</name>
</gene>
<feature type="compositionally biased region" description="Pro residues" evidence="1">
    <location>
        <begin position="96"/>
        <end position="109"/>
    </location>
</feature>
<proteinExistence type="predicted"/>
<feature type="region of interest" description="Disordered" evidence="1">
    <location>
        <begin position="85"/>
        <end position="117"/>
    </location>
</feature>
<evidence type="ECO:0000313" key="3">
    <source>
        <dbReference type="EMBL" id="OCK75475.1"/>
    </source>
</evidence>
<feature type="chain" id="PRO_5034498389" evidence="2">
    <location>
        <begin position="20"/>
        <end position="146"/>
    </location>
</feature>
<evidence type="ECO:0000313" key="4">
    <source>
        <dbReference type="Proteomes" id="UP000250266"/>
    </source>
</evidence>
<organism evidence="3 4">
    <name type="scientific">Lepidopterella palustris CBS 459.81</name>
    <dbReference type="NCBI Taxonomy" id="1314670"/>
    <lineage>
        <taxon>Eukaryota</taxon>
        <taxon>Fungi</taxon>
        <taxon>Dikarya</taxon>
        <taxon>Ascomycota</taxon>
        <taxon>Pezizomycotina</taxon>
        <taxon>Dothideomycetes</taxon>
        <taxon>Pleosporomycetidae</taxon>
        <taxon>Mytilinidiales</taxon>
        <taxon>Argynnaceae</taxon>
        <taxon>Lepidopterella</taxon>
    </lineage>
</organism>
<dbReference type="OrthoDB" id="4657524at2759"/>
<name>A0A8E2E158_9PEZI</name>
<accession>A0A8E2E158</accession>
<dbReference type="AlphaFoldDB" id="A0A8E2E158"/>
<dbReference type="Proteomes" id="UP000250266">
    <property type="component" value="Unassembled WGS sequence"/>
</dbReference>
<keyword evidence="4" id="KW-1185">Reference proteome</keyword>
<evidence type="ECO:0000256" key="2">
    <source>
        <dbReference type="SAM" id="SignalP"/>
    </source>
</evidence>
<reference evidence="3 4" key="1">
    <citation type="journal article" date="2016" name="Nat. Commun.">
        <title>Ectomycorrhizal ecology is imprinted in the genome of the dominant symbiotic fungus Cenococcum geophilum.</title>
        <authorList>
            <consortium name="DOE Joint Genome Institute"/>
            <person name="Peter M."/>
            <person name="Kohler A."/>
            <person name="Ohm R.A."/>
            <person name="Kuo A."/>
            <person name="Krutzmann J."/>
            <person name="Morin E."/>
            <person name="Arend M."/>
            <person name="Barry K.W."/>
            <person name="Binder M."/>
            <person name="Choi C."/>
            <person name="Clum A."/>
            <person name="Copeland A."/>
            <person name="Grisel N."/>
            <person name="Haridas S."/>
            <person name="Kipfer T."/>
            <person name="LaButti K."/>
            <person name="Lindquist E."/>
            <person name="Lipzen A."/>
            <person name="Maire R."/>
            <person name="Meier B."/>
            <person name="Mihaltcheva S."/>
            <person name="Molinier V."/>
            <person name="Murat C."/>
            <person name="Poggeler S."/>
            <person name="Quandt C.A."/>
            <person name="Sperisen C."/>
            <person name="Tritt A."/>
            <person name="Tisserant E."/>
            <person name="Crous P.W."/>
            <person name="Henrissat B."/>
            <person name="Nehls U."/>
            <person name="Egli S."/>
            <person name="Spatafora J.W."/>
            <person name="Grigoriev I.V."/>
            <person name="Martin F.M."/>
        </authorList>
    </citation>
    <scope>NUCLEOTIDE SEQUENCE [LARGE SCALE GENOMIC DNA]</scope>
    <source>
        <strain evidence="3 4">CBS 459.81</strain>
    </source>
</reference>